<evidence type="ECO:0000256" key="1">
    <source>
        <dbReference type="SAM" id="Phobius"/>
    </source>
</evidence>
<gene>
    <name evidence="2" type="ORF">FA15DRAFT_670330</name>
</gene>
<feature type="transmembrane region" description="Helical" evidence="1">
    <location>
        <begin position="59"/>
        <end position="87"/>
    </location>
</feature>
<feature type="transmembrane region" description="Helical" evidence="1">
    <location>
        <begin position="136"/>
        <end position="156"/>
    </location>
</feature>
<feature type="transmembrane region" description="Helical" evidence="1">
    <location>
        <begin position="20"/>
        <end position="47"/>
    </location>
</feature>
<dbReference type="Proteomes" id="UP000307440">
    <property type="component" value="Unassembled WGS sequence"/>
</dbReference>
<protein>
    <submittedName>
        <fullName evidence="2">Uncharacterized protein</fullName>
    </submittedName>
</protein>
<dbReference type="STRING" id="230819.A0A5C3KT38"/>
<feature type="transmembrane region" description="Helical" evidence="1">
    <location>
        <begin position="107"/>
        <end position="129"/>
    </location>
</feature>
<organism evidence="2 3">
    <name type="scientific">Coprinopsis marcescibilis</name>
    <name type="common">Agaric fungus</name>
    <name type="synonym">Psathyrella marcescibilis</name>
    <dbReference type="NCBI Taxonomy" id="230819"/>
    <lineage>
        <taxon>Eukaryota</taxon>
        <taxon>Fungi</taxon>
        <taxon>Dikarya</taxon>
        <taxon>Basidiomycota</taxon>
        <taxon>Agaricomycotina</taxon>
        <taxon>Agaricomycetes</taxon>
        <taxon>Agaricomycetidae</taxon>
        <taxon>Agaricales</taxon>
        <taxon>Agaricineae</taxon>
        <taxon>Psathyrellaceae</taxon>
        <taxon>Coprinopsis</taxon>
    </lineage>
</organism>
<sequence>MGNNNENQSSEHLRLLDAQLSFATVVLKIFAAGIQLFMCTYGLSAFLETPRDLRTGRGIYITTSFIIFSLFSLWTFLECFNVFQTLLQFPFPSGNYLVNQGLSWDRILSTLALFAFIFIGDALLLYRCFLLWNDTYWIIVLPTMAYLASISMGILTSVQMLYSQEGIATRLVSSTSVFLAVATNVLITSLLCIRLISARKGISSLTDSRSASSLASAALITLVETALPLTLFGLVYSINLLVTPSAETQISDSIITPIFGTLYIIFNALSPQLIIFRVTIGRSWNGVQNTDAGNRHPSAPITFAYPAGVPSDDDVELVGPVLMSSDQASFEMNRP</sequence>
<keyword evidence="1" id="KW-0472">Membrane</keyword>
<evidence type="ECO:0000313" key="3">
    <source>
        <dbReference type="Proteomes" id="UP000307440"/>
    </source>
</evidence>
<keyword evidence="3" id="KW-1185">Reference proteome</keyword>
<evidence type="ECO:0000313" key="2">
    <source>
        <dbReference type="EMBL" id="TFK23614.1"/>
    </source>
</evidence>
<keyword evidence="1" id="KW-1133">Transmembrane helix</keyword>
<feature type="transmembrane region" description="Helical" evidence="1">
    <location>
        <begin position="217"/>
        <end position="242"/>
    </location>
</feature>
<accession>A0A5C3KT38</accession>
<dbReference type="EMBL" id="ML210215">
    <property type="protein sequence ID" value="TFK23614.1"/>
    <property type="molecule type" value="Genomic_DNA"/>
</dbReference>
<feature type="transmembrane region" description="Helical" evidence="1">
    <location>
        <begin position="254"/>
        <end position="276"/>
    </location>
</feature>
<reference evidence="2 3" key="1">
    <citation type="journal article" date="2019" name="Nat. Ecol. Evol.">
        <title>Megaphylogeny resolves global patterns of mushroom evolution.</title>
        <authorList>
            <person name="Varga T."/>
            <person name="Krizsan K."/>
            <person name="Foldi C."/>
            <person name="Dima B."/>
            <person name="Sanchez-Garcia M."/>
            <person name="Sanchez-Ramirez S."/>
            <person name="Szollosi G.J."/>
            <person name="Szarkandi J.G."/>
            <person name="Papp V."/>
            <person name="Albert L."/>
            <person name="Andreopoulos W."/>
            <person name="Angelini C."/>
            <person name="Antonin V."/>
            <person name="Barry K.W."/>
            <person name="Bougher N.L."/>
            <person name="Buchanan P."/>
            <person name="Buyck B."/>
            <person name="Bense V."/>
            <person name="Catcheside P."/>
            <person name="Chovatia M."/>
            <person name="Cooper J."/>
            <person name="Damon W."/>
            <person name="Desjardin D."/>
            <person name="Finy P."/>
            <person name="Geml J."/>
            <person name="Haridas S."/>
            <person name="Hughes K."/>
            <person name="Justo A."/>
            <person name="Karasinski D."/>
            <person name="Kautmanova I."/>
            <person name="Kiss B."/>
            <person name="Kocsube S."/>
            <person name="Kotiranta H."/>
            <person name="LaButti K.M."/>
            <person name="Lechner B.E."/>
            <person name="Liimatainen K."/>
            <person name="Lipzen A."/>
            <person name="Lukacs Z."/>
            <person name="Mihaltcheva S."/>
            <person name="Morgado L.N."/>
            <person name="Niskanen T."/>
            <person name="Noordeloos M.E."/>
            <person name="Ohm R.A."/>
            <person name="Ortiz-Santana B."/>
            <person name="Ovrebo C."/>
            <person name="Racz N."/>
            <person name="Riley R."/>
            <person name="Savchenko A."/>
            <person name="Shiryaev A."/>
            <person name="Soop K."/>
            <person name="Spirin V."/>
            <person name="Szebenyi C."/>
            <person name="Tomsovsky M."/>
            <person name="Tulloss R.E."/>
            <person name="Uehling J."/>
            <person name="Grigoriev I.V."/>
            <person name="Vagvolgyi C."/>
            <person name="Papp T."/>
            <person name="Martin F.M."/>
            <person name="Miettinen O."/>
            <person name="Hibbett D.S."/>
            <person name="Nagy L.G."/>
        </authorList>
    </citation>
    <scope>NUCLEOTIDE SEQUENCE [LARGE SCALE GENOMIC DNA]</scope>
    <source>
        <strain evidence="2 3">CBS 121175</strain>
    </source>
</reference>
<dbReference type="OrthoDB" id="2751465at2759"/>
<dbReference type="AlphaFoldDB" id="A0A5C3KT38"/>
<keyword evidence="1" id="KW-0812">Transmembrane</keyword>
<name>A0A5C3KT38_COPMA</name>
<proteinExistence type="predicted"/>
<feature type="transmembrane region" description="Helical" evidence="1">
    <location>
        <begin position="176"/>
        <end position="196"/>
    </location>
</feature>